<comment type="catalytic activity">
    <reaction evidence="3">
        <text>O-phospho-L-serine + H2O = L-serine + phosphate</text>
        <dbReference type="Rhea" id="RHEA:21208"/>
        <dbReference type="ChEBI" id="CHEBI:15377"/>
        <dbReference type="ChEBI" id="CHEBI:33384"/>
        <dbReference type="ChEBI" id="CHEBI:43474"/>
        <dbReference type="ChEBI" id="CHEBI:57524"/>
        <dbReference type="EC" id="3.1.3.3"/>
    </reaction>
</comment>
<evidence type="ECO:0000313" key="4">
    <source>
        <dbReference type="EMBL" id="MFD2042897.1"/>
    </source>
</evidence>
<keyword evidence="5" id="KW-1185">Reference proteome</keyword>
<dbReference type="Proteomes" id="UP001597383">
    <property type="component" value="Unassembled WGS sequence"/>
</dbReference>
<dbReference type="NCBIfam" id="TIGR01509">
    <property type="entry name" value="HAD-SF-IA-v3"/>
    <property type="match status" value="1"/>
</dbReference>
<dbReference type="SFLD" id="SFLDG01129">
    <property type="entry name" value="C1.5:_HAD__Beta-PGM__Phosphata"/>
    <property type="match status" value="1"/>
</dbReference>
<comment type="similarity">
    <text evidence="3">Belongs to the HAD-like hydrolase superfamily.</text>
</comment>
<dbReference type="PANTHER" id="PTHR46470:SF3">
    <property type="entry name" value="N-ACYLNEURAMINATE-9-PHOSPHATASE"/>
    <property type="match status" value="1"/>
</dbReference>
<keyword evidence="3" id="KW-0718">Serine biosynthesis</keyword>
<dbReference type="EC" id="3.1.3.3" evidence="3"/>
<evidence type="ECO:0000256" key="2">
    <source>
        <dbReference type="ARBA" id="ARBA00022842"/>
    </source>
</evidence>
<dbReference type="SFLD" id="SFLDS00003">
    <property type="entry name" value="Haloacid_Dehalogenase"/>
    <property type="match status" value="1"/>
</dbReference>
<dbReference type="Pfam" id="PF00702">
    <property type="entry name" value="Hydrolase"/>
    <property type="match status" value="1"/>
</dbReference>
<comment type="catalytic activity">
    <reaction evidence="3">
        <text>O-phospho-D-serine + H2O = D-serine + phosphate</text>
        <dbReference type="Rhea" id="RHEA:24873"/>
        <dbReference type="ChEBI" id="CHEBI:15377"/>
        <dbReference type="ChEBI" id="CHEBI:35247"/>
        <dbReference type="ChEBI" id="CHEBI:43474"/>
        <dbReference type="ChEBI" id="CHEBI:58680"/>
        <dbReference type="EC" id="3.1.3.3"/>
    </reaction>
</comment>
<dbReference type="InterPro" id="IPR044266">
    <property type="entry name" value="PSP_YsaA"/>
</dbReference>
<keyword evidence="3" id="KW-0028">Amino-acid biosynthesis</keyword>
<comment type="function">
    <text evidence="3">Catalyzes the last step of the phosphorylated serine biosynthetic pathway, i.e. dephosphorylation of O-phospho-L-serine to form L-serine.</text>
</comment>
<keyword evidence="3" id="KW-0170">Cobalt</keyword>
<dbReference type="GO" id="GO:0016787">
    <property type="term" value="F:hydrolase activity"/>
    <property type="evidence" value="ECO:0007669"/>
    <property type="project" value="UniProtKB-KW"/>
</dbReference>
<gene>
    <name evidence="4" type="ORF">ACFSJF_01050</name>
</gene>
<proteinExistence type="inferred from homology"/>
<dbReference type="Gene3D" id="3.40.50.1000">
    <property type="entry name" value="HAD superfamily/HAD-like"/>
    <property type="match status" value="1"/>
</dbReference>
<dbReference type="PANTHER" id="PTHR46470">
    <property type="entry name" value="N-ACYLNEURAMINATE-9-PHOSPHATASE"/>
    <property type="match status" value="1"/>
</dbReference>
<sequence length="258" mass="29403">MINTIIFDLDDTLLWDEKSVAEAFKKTCAIAEKTYGIDPYLLEDKVKDNARSLYASYDTFEFTKKIGINPLEGLWGEFHDEGDSFHKLRDIAPNYKKEAWTRGLLDVGIDDNHIATELAERFPQERRNNPFVFDDTFQVLHQLKEDYQLLLLTNGSPDLQRTKLELTPNLQDFFNHVVISGDFGSGKPDPAIFEYALSLLSVDKDEAIMVGDNLHTDILGATRTGIKSVWVNRKKNEQPENVSPSYEITGLEDILTII</sequence>
<organism evidence="4 5">
    <name type="scientific">Ornithinibacillus salinisoli</name>
    <dbReference type="NCBI Taxonomy" id="1848459"/>
    <lineage>
        <taxon>Bacteria</taxon>
        <taxon>Bacillati</taxon>
        <taxon>Bacillota</taxon>
        <taxon>Bacilli</taxon>
        <taxon>Bacillales</taxon>
        <taxon>Bacillaceae</taxon>
        <taxon>Ornithinibacillus</taxon>
    </lineage>
</organism>
<evidence type="ECO:0000313" key="5">
    <source>
        <dbReference type="Proteomes" id="UP001597383"/>
    </source>
</evidence>
<dbReference type="InterPro" id="IPR006439">
    <property type="entry name" value="HAD-SF_hydro_IA"/>
</dbReference>
<dbReference type="HAMAP" id="MF_02240">
    <property type="entry name" value="PSP"/>
    <property type="match status" value="1"/>
</dbReference>
<reference evidence="5" key="1">
    <citation type="journal article" date="2019" name="Int. J. Syst. Evol. Microbiol.">
        <title>The Global Catalogue of Microorganisms (GCM) 10K type strain sequencing project: providing services to taxonomists for standard genome sequencing and annotation.</title>
        <authorList>
            <consortium name="The Broad Institute Genomics Platform"/>
            <consortium name="The Broad Institute Genome Sequencing Center for Infectious Disease"/>
            <person name="Wu L."/>
            <person name="Ma J."/>
        </authorList>
    </citation>
    <scope>NUCLEOTIDE SEQUENCE [LARGE SCALE GENOMIC DNA]</scope>
    <source>
        <strain evidence="5">R28</strain>
    </source>
</reference>
<protein>
    <recommendedName>
        <fullName evidence="3">Phosphoserine phosphatase</fullName>
        <shortName evidence="3">PSP</shortName>
        <ecNumber evidence="3">3.1.3.3</ecNumber>
    </recommendedName>
</protein>
<dbReference type="NCBIfam" id="TIGR01549">
    <property type="entry name" value="HAD-SF-IA-v1"/>
    <property type="match status" value="1"/>
</dbReference>
<name>A0ABW4VX69_9BACI</name>
<comment type="caution">
    <text evidence="4">The sequence shown here is derived from an EMBL/GenBank/DDBJ whole genome shotgun (WGS) entry which is preliminary data.</text>
</comment>
<keyword evidence="1 3" id="KW-0378">Hydrolase</keyword>
<evidence type="ECO:0000256" key="1">
    <source>
        <dbReference type="ARBA" id="ARBA00022801"/>
    </source>
</evidence>
<keyword evidence="2 3" id="KW-0460">Magnesium</keyword>
<dbReference type="InterPro" id="IPR036412">
    <property type="entry name" value="HAD-like_sf"/>
</dbReference>
<comment type="pathway">
    <text evidence="3">Amino-acid biosynthesis; L-serine biosynthesis; L-serine from 3-phospho-D-glycerate: step 3/3.</text>
</comment>
<evidence type="ECO:0000256" key="3">
    <source>
        <dbReference type="HAMAP-Rule" id="MF_02240"/>
    </source>
</evidence>
<dbReference type="SFLD" id="SFLDG01135">
    <property type="entry name" value="C1.5.6:_HAD__Beta-PGM__Phospha"/>
    <property type="match status" value="1"/>
</dbReference>
<dbReference type="InterPro" id="IPR051400">
    <property type="entry name" value="HAD-like_hydrolase"/>
</dbReference>
<dbReference type="RefSeq" id="WP_377554594.1">
    <property type="nucleotide sequence ID" value="NZ_JBHUHQ010000002.1"/>
</dbReference>
<comment type="cofactor">
    <cofactor evidence="3">
        <name>Mg(2+)</name>
        <dbReference type="ChEBI" id="CHEBI:18420"/>
    </cofactor>
    <cofactor evidence="3">
        <name>Co(2+)</name>
        <dbReference type="ChEBI" id="CHEBI:48828"/>
    </cofactor>
</comment>
<dbReference type="SUPFAM" id="SSF56784">
    <property type="entry name" value="HAD-like"/>
    <property type="match status" value="1"/>
</dbReference>
<dbReference type="Gene3D" id="1.20.120.710">
    <property type="entry name" value="Haloacid dehalogenase hydrolase-like domain"/>
    <property type="match status" value="1"/>
</dbReference>
<dbReference type="EMBL" id="JBHUHQ010000002">
    <property type="protein sequence ID" value="MFD2042897.1"/>
    <property type="molecule type" value="Genomic_DNA"/>
</dbReference>
<dbReference type="InterPro" id="IPR023214">
    <property type="entry name" value="HAD_sf"/>
</dbReference>
<accession>A0ABW4VX69</accession>